<sequence length="30" mass="3525">MTRTQNPIPLLLIKTYINPPSRERQLCPCQ</sequence>
<organism evidence="1">
    <name type="scientific">Rhizophora mucronata</name>
    <name type="common">Asiatic mangrove</name>
    <dbReference type="NCBI Taxonomy" id="61149"/>
    <lineage>
        <taxon>Eukaryota</taxon>
        <taxon>Viridiplantae</taxon>
        <taxon>Streptophyta</taxon>
        <taxon>Embryophyta</taxon>
        <taxon>Tracheophyta</taxon>
        <taxon>Spermatophyta</taxon>
        <taxon>Magnoliopsida</taxon>
        <taxon>eudicotyledons</taxon>
        <taxon>Gunneridae</taxon>
        <taxon>Pentapetalae</taxon>
        <taxon>rosids</taxon>
        <taxon>fabids</taxon>
        <taxon>Malpighiales</taxon>
        <taxon>Rhizophoraceae</taxon>
        <taxon>Rhizophora</taxon>
    </lineage>
</organism>
<reference evidence="1" key="1">
    <citation type="submission" date="2018-02" db="EMBL/GenBank/DDBJ databases">
        <title>Rhizophora mucronata_Transcriptome.</title>
        <authorList>
            <person name="Meera S.P."/>
            <person name="Sreeshan A."/>
            <person name="Augustine A."/>
        </authorList>
    </citation>
    <scope>NUCLEOTIDE SEQUENCE</scope>
    <source>
        <tissue evidence="1">Leaf</tissue>
    </source>
</reference>
<dbReference type="EMBL" id="GGEC01056036">
    <property type="protein sequence ID" value="MBX36520.1"/>
    <property type="molecule type" value="Transcribed_RNA"/>
</dbReference>
<proteinExistence type="predicted"/>
<name>A0A2P2N223_RHIMU</name>
<evidence type="ECO:0000313" key="1">
    <source>
        <dbReference type="EMBL" id="MBX36520.1"/>
    </source>
</evidence>
<dbReference type="AlphaFoldDB" id="A0A2P2N223"/>
<accession>A0A2P2N223</accession>
<protein>
    <submittedName>
        <fullName evidence="1">Uncharacterized protein</fullName>
    </submittedName>
</protein>